<evidence type="ECO:0000256" key="3">
    <source>
        <dbReference type="ARBA" id="ARBA00022679"/>
    </source>
</evidence>
<name>A0A8H8UI85_9HELO</name>
<evidence type="ECO:0000256" key="2">
    <source>
        <dbReference type="ARBA" id="ARBA00009010"/>
    </source>
</evidence>
<evidence type="ECO:0000256" key="1">
    <source>
        <dbReference type="ARBA" id="ARBA00004477"/>
    </source>
</evidence>
<evidence type="ECO:0000256" key="7">
    <source>
        <dbReference type="ARBA" id="ARBA00023136"/>
    </source>
</evidence>
<keyword evidence="4 11" id="KW-0812">Transmembrane</keyword>
<keyword evidence="7 11" id="KW-0472">Membrane</keyword>
<feature type="region of interest" description="Disordered" evidence="10">
    <location>
        <begin position="85"/>
        <end position="138"/>
    </location>
</feature>
<dbReference type="EMBL" id="QGMI01000208">
    <property type="protein sequence ID" value="TVY45106.1"/>
    <property type="molecule type" value="Genomic_DNA"/>
</dbReference>
<feature type="transmembrane region" description="Helical" evidence="11">
    <location>
        <begin position="669"/>
        <end position="688"/>
    </location>
</feature>
<proteinExistence type="inferred from homology"/>
<evidence type="ECO:0000256" key="11">
    <source>
        <dbReference type="SAM" id="Phobius"/>
    </source>
</evidence>
<evidence type="ECO:0000256" key="9">
    <source>
        <dbReference type="ARBA" id="ARBA00023568"/>
    </source>
</evidence>
<keyword evidence="5" id="KW-0256">Endoplasmic reticulum</keyword>
<comment type="similarity">
    <text evidence="2">Belongs to the membrane-bound acyltransferase family. Sterol o-acyltransferase subfamily.</text>
</comment>
<dbReference type="InterPro" id="IPR004299">
    <property type="entry name" value="MBOAT_fam"/>
</dbReference>
<feature type="compositionally biased region" description="Basic and acidic residues" evidence="10">
    <location>
        <begin position="104"/>
        <end position="123"/>
    </location>
</feature>
<keyword evidence="6 11" id="KW-1133">Transmembrane helix</keyword>
<sequence length="746" mass="84985">KKTTTLIDPDKRTVYLLPISNSQWRAIPTAFCDNPQLLPSLDFDRPLEALEMAPSASAKSPITISRYSSDEQFEKLPQLVGHMDEDGTAHLEPDSTFTLPSKSEAPRSLKKALDAAADNRRGGSSEVGSGSQSEEDYDALEHDPNTVVVGGKGGGFAAEPNGKGVDNPDVDKALEKIKSSSLSRPAAARLKSIPITLNKLKEKGRYILTADDDALREILRVGLEREKNPSAAKRRSKFSDLVFTRRFTTFDRQNTESADSPFHGFFTLFWLGTAIYMLQIAARNYQKYGNPLASNEIMGMMFHREVIMLGLSDGVMCASTGFSLVLQKLIRKGYLSWDREGWIIQSIWQFFYLFAVLEWTLIREWPWTHTVFFVLHSITMLMKMHNNGHLSESYKMRATLERKLKQLDAVNPVATPSATTPSFSSLTTSYLDYQPTANDMNQRRHSRSKSVDNGESSINQVAAAIESGEPLDIDQIQAFERIIKWEIDALSEDLKGKCTTSGNIYPKNLTVANHFEYIVLPTLVYELEYPRSDSINWYYVAEKAVAVFGILGIMNLVSQTFIYPVVVRTIEMKDAGLPLLERLKEFPWMLSDLIFPFMMEYMMTWYVIWECILNLLAEVTYFADRGFYSDWWNSVSWDQFARDWNRPVHNFLLRHVYHSSISTMKINKYTATLITFFLSACVHELVMWCLFKKLRGYLLILQMSQLPLVQLSRSRFLRGRATLGNLIFWIGIFTGPSLLCSLYLII</sequence>
<accession>A0A8H8UI85</accession>
<evidence type="ECO:0000256" key="4">
    <source>
        <dbReference type="ARBA" id="ARBA00022692"/>
    </source>
</evidence>
<dbReference type="PANTHER" id="PTHR10408">
    <property type="entry name" value="STEROL O-ACYLTRANSFERASE"/>
    <property type="match status" value="1"/>
</dbReference>
<feature type="transmembrane region" description="Helical" evidence="11">
    <location>
        <begin position="723"/>
        <end position="745"/>
    </location>
</feature>
<feature type="non-terminal residue" evidence="12">
    <location>
        <position position="746"/>
    </location>
</feature>
<feature type="non-terminal residue" evidence="12">
    <location>
        <position position="1"/>
    </location>
</feature>
<dbReference type="Proteomes" id="UP000443090">
    <property type="component" value="Unassembled WGS sequence"/>
</dbReference>
<feature type="transmembrane region" description="Helical" evidence="11">
    <location>
        <begin position="544"/>
        <end position="566"/>
    </location>
</feature>
<organism evidence="12 13">
    <name type="scientific">Lachnellula occidentalis</name>
    <dbReference type="NCBI Taxonomy" id="215460"/>
    <lineage>
        <taxon>Eukaryota</taxon>
        <taxon>Fungi</taxon>
        <taxon>Dikarya</taxon>
        <taxon>Ascomycota</taxon>
        <taxon>Pezizomycotina</taxon>
        <taxon>Leotiomycetes</taxon>
        <taxon>Helotiales</taxon>
        <taxon>Lachnaceae</taxon>
        <taxon>Lachnellula</taxon>
    </lineage>
</organism>
<keyword evidence="13" id="KW-1185">Reference proteome</keyword>
<evidence type="ECO:0000256" key="5">
    <source>
        <dbReference type="ARBA" id="ARBA00022824"/>
    </source>
</evidence>
<dbReference type="GO" id="GO:0005789">
    <property type="term" value="C:endoplasmic reticulum membrane"/>
    <property type="evidence" value="ECO:0007669"/>
    <property type="project" value="UniProtKB-SubCell"/>
</dbReference>
<evidence type="ECO:0000256" key="6">
    <source>
        <dbReference type="ARBA" id="ARBA00022989"/>
    </source>
</evidence>
<dbReference type="GO" id="GO:0034737">
    <property type="term" value="F:ergosterol O-acyltransferase activity"/>
    <property type="evidence" value="ECO:0007669"/>
    <property type="project" value="TreeGrafter"/>
</dbReference>
<comment type="subcellular location">
    <subcellularLocation>
        <location evidence="1">Endoplasmic reticulum membrane</location>
        <topology evidence="1">Multi-pass membrane protein</topology>
    </subcellularLocation>
</comment>
<evidence type="ECO:0000313" key="13">
    <source>
        <dbReference type="Proteomes" id="UP000443090"/>
    </source>
</evidence>
<keyword evidence="8 12" id="KW-0012">Acyltransferase</keyword>
<comment type="caution">
    <text evidence="12">The sequence shown here is derived from an EMBL/GenBank/DDBJ whole genome shotgun (WGS) entry which is preliminary data.</text>
</comment>
<dbReference type="InterPro" id="IPR014371">
    <property type="entry name" value="Oat_ACAT_DAG_ARE"/>
</dbReference>
<dbReference type="AlphaFoldDB" id="A0A8H8UI85"/>
<comment type="function">
    <text evidence="9">Sterol O-acyltransferase that catalyzes the formation of stery esters.</text>
</comment>
<dbReference type="OrthoDB" id="10039049at2759"/>
<evidence type="ECO:0000313" key="12">
    <source>
        <dbReference type="EMBL" id="TVY45106.1"/>
    </source>
</evidence>
<evidence type="ECO:0000256" key="8">
    <source>
        <dbReference type="ARBA" id="ARBA00023315"/>
    </source>
</evidence>
<gene>
    <name evidence="12" type="primary">ARE2</name>
    <name evidence="12" type="ORF">LOCC1_G002927</name>
</gene>
<keyword evidence="3 12" id="KW-0808">Transferase</keyword>
<evidence type="ECO:0000256" key="10">
    <source>
        <dbReference type="SAM" id="MobiDB-lite"/>
    </source>
</evidence>
<dbReference type="Pfam" id="PF03062">
    <property type="entry name" value="MBOAT"/>
    <property type="match status" value="1"/>
</dbReference>
<protein>
    <submittedName>
        <fullName evidence="12">Sterol O-acyltransferase type 2</fullName>
    </submittedName>
</protein>
<dbReference type="PANTHER" id="PTHR10408:SF23">
    <property type="entry name" value="STEROL O-ACYLTRANSFERASE 1-RELATED"/>
    <property type="match status" value="1"/>
</dbReference>
<reference evidence="12 13" key="1">
    <citation type="submission" date="2018-05" db="EMBL/GenBank/DDBJ databases">
        <title>Genome sequencing and assembly of the regulated plant pathogen Lachnellula willkommii and related sister species for the development of diagnostic species identification markers.</title>
        <authorList>
            <person name="Giroux E."/>
            <person name="Bilodeau G."/>
        </authorList>
    </citation>
    <scope>NUCLEOTIDE SEQUENCE [LARGE SCALE GENOMIC DNA]</scope>
    <source>
        <strain evidence="12 13">CBS 160.35</strain>
    </source>
</reference>
<dbReference type="GO" id="GO:0008204">
    <property type="term" value="P:ergosterol metabolic process"/>
    <property type="evidence" value="ECO:0007669"/>
    <property type="project" value="TreeGrafter"/>
</dbReference>